<organism evidence="2 3">
    <name type="scientific">Sandaracinus amylolyticus</name>
    <dbReference type="NCBI Taxonomy" id="927083"/>
    <lineage>
        <taxon>Bacteria</taxon>
        <taxon>Pseudomonadati</taxon>
        <taxon>Myxococcota</taxon>
        <taxon>Polyangia</taxon>
        <taxon>Polyangiales</taxon>
        <taxon>Sandaracinaceae</taxon>
        <taxon>Sandaracinus</taxon>
    </lineage>
</organism>
<gene>
    <name evidence="2" type="ORF">DB32_002508</name>
</gene>
<dbReference type="KEGG" id="samy:DB32_002508"/>
<proteinExistence type="predicted"/>
<name>A0A0F6SEK6_9BACT</name>
<evidence type="ECO:0000313" key="2">
    <source>
        <dbReference type="EMBL" id="AKF05359.1"/>
    </source>
</evidence>
<dbReference type="STRING" id="927083.DB32_002508"/>
<reference evidence="2 3" key="1">
    <citation type="submission" date="2015-03" db="EMBL/GenBank/DDBJ databases">
        <title>Genome assembly of Sandaracinus amylolyticus DSM 53668.</title>
        <authorList>
            <person name="Sharma G."/>
            <person name="Subramanian S."/>
        </authorList>
    </citation>
    <scope>NUCLEOTIDE SEQUENCE [LARGE SCALE GENOMIC DNA]</scope>
    <source>
        <strain evidence="2 3">DSM 53668</strain>
    </source>
</reference>
<accession>A0A0F6SEK6</accession>
<feature type="region of interest" description="Disordered" evidence="1">
    <location>
        <begin position="1"/>
        <end position="22"/>
    </location>
</feature>
<dbReference type="EMBL" id="CP011125">
    <property type="protein sequence ID" value="AKF05359.1"/>
    <property type="molecule type" value="Genomic_DNA"/>
</dbReference>
<protein>
    <submittedName>
        <fullName evidence="2">Uncharacterized protein</fullName>
    </submittedName>
</protein>
<evidence type="ECO:0000256" key="1">
    <source>
        <dbReference type="SAM" id="MobiDB-lite"/>
    </source>
</evidence>
<dbReference type="AlphaFoldDB" id="A0A0F6SEK6"/>
<evidence type="ECO:0000313" key="3">
    <source>
        <dbReference type="Proteomes" id="UP000034883"/>
    </source>
</evidence>
<sequence length="46" mass="5096">MVPSTHRASVPGPRSPAQRSHSLRAWRWARVCTRCITARAARPAVS</sequence>
<keyword evidence="3" id="KW-1185">Reference proteome</keyword>
<dbReference type="Proteomes" id="UP000034883">
    <property type="component" value="Chromosome"/>
</dbReference>